<dbReference type="GeneID" id="64662219"/>
<gene>
    <name evidence="3" type="ORF">F5891DRAFT_1194393</name>
</gene>
<dbReference type="RefSeq" id="XP_041220772.1">
    <property type="nucleotide sequence ID" value="XM_041367921.1"/>
</dbReference>
<evidence type="ECO:0000256" key="2">
    <source>
        <dbReference type="SAM" id="Phobius"/>
    </source>
</evidence>
<evidence type="ECO:0000313" key="3">
    <source>
        <dbReference type="EMBL" id="KAG1895196.1"/>
    </source>
</evidence>
<sequence length="283" mass="32128">MGRRKTCIKNRLKNLHKNPLKVKSQAPEPVTSSTSEPGIDCDSKSEAYTSDLELEDSEDEVMQEIQTDSDLLAFAAKLQAVHDSMVRKERERQEATKRKPVYMGNSDRTKRRQRLEGKKMEAAGFPSIVSFFRKNAEPESSKQEDRIQITNSNQVQGARYVMADPEIVETQQPSQSERVTDPQADVAADSDAESKFPVTFDLPDHRDLPALRRAKAELIVRHKKDNLKMFICARVTSMIALISLYIDPELGFGWMKCSKLAAEATGRGVNHARNLRRWVVDYM</sequence>
<evidence type="ECO:0000256" key="1">
    <source>
        <dbReference type="SAM" id="MobiDB-lite"/>
    </source>
</evidence>
<feature type="region of interest" description="Disordered" evidence="1">
    <location>
        <begin position="1"/>
        <end position="45"/>
    </location>
</feature>
<comment type="caution">
    <text evidence="3">The sequence shown here is derived from an EMBL/GenBank/DDBJ whole genome shotgun (WGS) entry which is preliminary data.</text>
</comment>
<accession>A0AAD4HGC3</accession>
<feature type="region of interest" description="Disordered" evidence="1">
    <location>
        <begin position="170"/>
        <end position="190"/>
    </location>
</feature>
<evidence type="ECO:0000313" key="4">
    <source>
        <dbReference type="Proteomes" id="UP001195769"/>
    </source>
</evidence>
<dbReference type="EMBL" id="JABBWK010000069">
    <property type="protein sequence ID" value="KAG1895196.1"/>
    <property type="molecule type" value="Genomic_DNA"/>
</dbReference>
<keyword evidence="2" id="KW-1133">Transmembrane helix</keyword>
<dbReference type="AlphaFoldDB" id="A0AAD4HGC3"/>
<name>A0AAD4HGC3_9AGAM</name>
<reference evidence="3" key="1">
    <citation type="journal article" date="2020" name="New Phytol.">
        <title>Comparative genomics reveals dynamic genome evolution in host specialist ectomycorrhizal fungi.</title>
        <authorList>
            <person name="Lofgren L.A."/>
            <person name="Nguyen N.H."/>
            <person name="Vilgalys R."/>
            <person name="Ruytinx J."/>
            <person name="Liao H.L."/>
            <person name="Branco S."/>
            <person name="Kuo A."/>
            <person name="LaButti K."/>
            <person name="Lipzen A."/>
            <person name="Andreopoulos W."/>
            <person name="Pangilinan J."/>
            <person name="Riley R."/>
            <person name="Hundley H."/>
            <person name="Na H."/>
            <person name="Barry K."/>
            <person name="Grigoriev I.V."/>
            <person name="Stajich J.E."/>
            <person name="Kennedy P.G."/>
        </authorList>
    </citation>
    <scope>NUCLEOTIDE SEQUENCE</scope>
    <source>
        <strain evidence="3">FC203</strain>
    </source>
</reference>
<keyword evidence="2" id="KW-0472">Membrane</keyword>
<keyword evidence="4" id="KW-1185">Reference proteome</keyword>
<feature type="compositionally biased region" description="Basic residues" evidence="1">
    <location>
        <begin position="1"/>
        <end position="20"/>
    </location>
</feature>
<proteinExistence type="predicted"/>
<organism evidence="3 4">
    <name type="scientific">Suillus fuscotomentosus</name>
    <dbReference type="NCBI Taxonomy" id="1912939"/>
    <lineage>
        <taxon>Eukaryota</taxon>
        <taxon>Fungi</taxon>
        <taxon>Dikarya</taxon>
        <taxon>Basidiomycota</taxon>
        <taxon>Agaricomycotina</taxon>
        <taxon>Agaricomycetes</taxon>
        <taxon>Agaricomycetidae</taxon>
        <taxon>Boletales</taxon>
        <taxon>Suillineae</taxon>
        <taxon>Suillaceae</taxon>
        <taxon>Suillus</taxon>
    </lineage>
</organism>
<feature type="transmembrane region" description="Helical" evidence="2">
    <location>
        <begin position="227"/>
        <end position="246"/>
    </location>
</feature>
<dbReference type="Proteomes" id="UP001195769">
    <property type="component" value="Unassembled WGS sequence"/>
</dbReference>
<feature type="region of interest" description="Disordered" evidence="1">
    <location>
        <begin position="84"/>
        <end position="114"/>
    </location>
</feature>
<feature type="compositionally biased region" description="Basic and acidic residues" evidence="1">
    <location>
        <begin position="84"/>
        <end position="97"/>
    </location>
</feature>
<keyword evidence="2" id="KW-0812">Transmembrane</keyword>
<protein>
    <submittedName>
        <fullName evidence="3">Uncharacterized protein</fullName>
    </submittedName>
</protein>